<keyword evidence="1" id="KW-0614">Plasmid</keyword>
<organism evidence="1 2">
    <name type="scientific">Methylocapsa polymorpha</name>
    <dbReference type="NCBI Taxonomy" id="3080828"/>
    <lineage>
        <taxon>Bacteria</taxon>
        <taxon>Pseudomonadati</taxon>
        <taxon>Pseudomonadota</taxon>
        <taxon>Alphaproteobacteria</taxon>
        <taxon>Hyphomicrobiales</taxon>
        <taxon>Beijerinckiaceae</taxon>
        <taxon>Methylocapsa</taxon>
    </lineage>
</organism>
<gene>
    <name evidence="1" type="ORF">RZS28_18735</name>
</gene>
<geneLocation type="plasmid" evidence="1 2">
    <name>pRX1</name>
</geneLocation>
<protein>
    <submittedName>
        <fullName evidence="1">Uncharacterized protein</fullName>
    </submittedName>
</protein>
<accession>A0ABZ0HXV7</accession>
<dbReference type="RefSeq" id="WP_318655193.1">
    <property type="nucleotide sequence ID" value="NZ_CP136863.1"/>
</dbReference>
<dbReference type="Proteomes" id="UP001626536">
    <property type="component" value="Plasmid pRX1"/>
</dbReference>
<keyword evidence="2" id="KW-1185">Reference proteome</keyword>
<proteinExistence type="predicted"/>
<name>A0ABZ0HXV7_9HYPH</name>
<evidence type="ECO:0000313" key="2">
    <source>
        <dbReference type="Proteomes" id="UP001626536"/>
    </source>
</evidence>
<evidence type="ECO:0000313" key="1">
    <source>
        <dbReference type="EMBL" id="WOJ91766.1"/>
    </source>
</evidence>
<sequence>MLDLATFQTICNRLAALGFLQDDVAWSEASKPPTNADDFALEAIFVICNSGMKNTVARRIFEKVRDALCQGRAAGSVFGHVGKSAAMDRIWRDREMLLTEFLAAEDKLAWCASLPWIGEITKYHLAKNFGADVAKPDVHLQRLADAHGVTPHELCADLAVKTGYRIPTIDLLLWGPARMA</sequence>
<reference evidence="1 2" key="1">
    <citation type="submission" date="2023-10" db="EMBL/GenBank/DDBJ databases">
        <title>Novel methanotroph of the genus Methylocapsa from a subarctic wetland.</title>
        <authorList>
            <person name="Belova S.E."/>
            <person name="Oshkin I.Y."/>
            <person name="Miroshnikov K."/>
            <person name="Dedysh S.N."/>
        </authorList>
    </citation>
    <scope>NUCLEOTIDE SEQUENCE [LARGE SCALE GENOMIC DNA]</scope>
    <source>
        <strain evidence="1 2">RX1</strain>
        <plasmid evidence="1 2">pRX1</plasmid>
    </source>
</reference>
<dbReference type="EMBL" id="CP136863">
    <property type="protein sequence ID" value="WOJ91766.1"/>
    <property type="molecule type" value="Genomic_DNA"/>
</dbReference>